<dbReference type="EMBL" id="SZPZ01000002">
    <property type="protein sequence ID" value="TKK79155.1"/>
    <property type="molecule type" value="Genomic_DNA"/>
</dbReference>
<reference evidence="2 3" key="1">
    <citation type="submission" date="2019-04" db="EMBL/GenBank/DDBJ databases">
        <title>Kribbella sp. NEAU-THZ 27 nov., a novel actinomycete isolated from soil.</title>
        <authorList>
            <person name="Duan L."/>
        </authorList>
    </citation>
    <scope>NUCLEOTIDE SEQUENCE [LARGE SCALE GENOMIC DNA]</scope>
    <source>
        <strain evidence="2">NEAU-THZ 27</strain>
        <strain evidence="3">NEAU-THZ27</strain>
    </source>
</reference>
<dbReference type="OrthoDB" id="9429739at2"/>
<dbReference type="EMBL" id="SZPZ01000001">
    <property type="protein sequence ID" value="TKK83225.1"/>
    <property type="molecule type" value="Genomic_DNA"/>
</dbReference>
<proteinExistence type="predicted"/>
<accession>A0A4U3M388</accession>
<organism evidence="2 3">
    <name type="scientific">Kribbella jiaozuonensis</name>
    <dbReference type="NCBI Taxonomy" id="2575441"/>
    <lineage>
        <taxon>Bacteria</taxon>
        <taxon>Bacillati</taxon>
        <taxon>Actinomycetota</taxon>
        <taxon>Actinomycetes</taxon>
        <taxon>Propionibacteriales</taxon>
        <taxon>Kribbellaceae</taxon>
        <taxon>Kribbella</taxon>
    </lineage>
</organism>
<evidence type="ECO:0000313" key="3">
    <source>
        <dbReference type="Proteomes" id="UP000305836"/>
    </source>
</evidence>
<keyword evidence="3" id="KW-1185">Reference proteome</keyword>
<gene>
    <name evidence="2" type="ORF">FDA38_10995</name>
    <name evidence="1" type="ORF">FDA38_12040</name>
</gene>
<dbReference type="Proteomes" id="UP000305836">
    <property type="component" value="Unassembled WGS sequence"/>
</dbReference>
<evidence type="ECO:0000313" key="2">
    <source>
        <dbReference type="EMBL" id="TKK83225.1"/>
    </source>
</evidence>
<protein>
    <recommendedName>
        <fullName evidence="4">DUF4435 domain-containing protein</fullName>
    </recommendedName>
</protein>
<evidence type="ECO:0000313" key="1">
    <source>
        <dbReference type="EMBL" id="TKK79155.1"/>
    </source>
</evidence>
<evidence type="ECO:0008006" key="4">
    <source>
        <dbReference type="Google" id="ProtNLM"/>
    </source>
</evidence>
<name>A0A4U3M388_9ACTN</name>
<comment type="caution">
    <text evidence="2">The sequence shown here is derived from an EMBL/GenBank/DDBJ whole genome shotgun (WGS) entry which is preliminary data.</text>
</comment>
<dbReference type="RefSeq" id="WP_137253910.1">
    <property type="nucleotide sequence ID" value="NZ_JBHSPQ010000001.1"/>
</dbReference>
<sequence length="316" mass="35225">MPRLTYGRAGFLRRIRMSHDNSLFVVVEGKVTDRYFIEKLCSAEQTVGRAGYEIYMVEQISDENGQVSGGKDAVLALFDYCKAEGKLAQKNSGGSRSVAFVVDRDSDNITGGKRRSPHVLYTYYADSEAHAFADGDLVKALQPAASLDKATAVEVVNSLGNWSEKLADDWRPWIEQCYLAKALRSRTWVGLGAAHSLVHSGAMRRELDSQKLAAAKAAVRDTSLYSGVKYDRIEKMVLDKIDRVYAAGRGRELLKGKWLAAQLTELIESSFNDPRQRVAWDNEHLRNMIAKFLMSFLDVDAQGSMYIRKKLVGLAA</sequence>
<dbReference type="AlphaFoldDB" id="A0A4U3M388"/>